<keyword evidence="7" id="KW-1185">Reference proteome</keyword>
<gene>
    <name evidence="6" type="primary">hslO</name>
    <name evidence="6" type="ORF">PQR62_00350</name>
</gene>
<dbReference type="Gene3D" id="3.55.30.10">
    <property type="entry name" value="Hsp33 domain"/>
    <property type="match status" value="1"/>
</dbReference>
<name>A0ABW9A3T8_9BURK</name>
<organism evidence="6 7">
    <name type="scientific">Herbaspirillum lusitanum</name>
    <dbReference type="NCBI Taxonomy" id="213312"/>
    <lineage>
        <taxon>Bacteria</taxon>
        <taxon>Pseudomonadati</taxon>
        <taxon>Pseudomonadota</taxon>
        <taxon>Betaproteobacteria</taxon>
        <taxon>Burkholderiales</taxon>
        <taxon>Oxalobacteraceae</taxon>
        <taxon>Herbaspirillum</taxon>
    </lineage>
</organism>
<sequence>MKDTLQKFIVDNAPVRGELVEISDTWQQVLARREYPAPVKTLLGQMLAAAALLSANLKFNGVIVMQIHGDGPVKLLVVECDSALQLRATAKIGEDQIVADDAGLNELVNARGQGRFVITLDPKDKLPGQQAYQGIVPLDGDDVATVIENYMLRSEQLDTKLWLAADGKVSRGMLLQKLPSTGGTEALKAPTAQAEGDDLETWNRFVMLGNTLRQEELLSTDISTLIHRLFWEETIRVFEPAHPQFHCACSREKVGSMLKMLGKEEVEDALTQMDKMSVDCDFCGQHYEFDAIDCAQLFASDVVADTEALAQIRH</sequence>
<evidence type="ECO:0000313" key="7">
    <source>
        <dbReference type="Proteomes" id="UP001629246"/>
    </source>
</evidence>
<dbReference type="Gene3D" id="1.10.287.480">
    <property type="entry name" value="helix hairpin bin"/>
    <property type="match status" value="1"/>
</dbReference>
<evidence type="ECO:0000256" key="5">
    <source>
        <dbReference type="ARBA" id="ARBA00023284"/>
    </source>
</evidence>
<keyword evidence="3" id="KW-1015">Disulfide bond</keyword>
<keyword evidence="4" id="KW-0143">Chaperone</keyword>
<keyword evidence="5" id="KW-0676">Redox-active center</keyword>
<dbReference type="InterPro" id="IPR000397">
    <property type="entry name" value="Heat_shock_Hsp33"/>
</dbReference>
<dbReference type="InterPro" id="IPR023212">
    <property type="entry name" value="Hsp33_helix_hairpin_bin_dom_sf"/>
</dbReference>
<evidence type="ECO:0000256" key="3">
    <source>
        <dbReference type="ARBA" id="ARBA00023157"/>
    </source>
</evidence>
<proteinExistence type="predicted"/>
<dbReference type="CDD" id="cd00498">
    <property type="entry name" value="Hsp33"/>
    <property type="match status" value="1"/>
</dbReference>
<dbReference type="PANTHER" id="PTHR30111:SF1">
    <property type="entry name" value="33 KDA CHAPERONIN"/>
    <property type="match status" value="1"/>
</dbReference>
<dbReference type="EMBL" id="JAQQFM010000001">
    <property type="protein sequence ID" value="MFL9922692.1"/>
    <property type="molecule type" value="Genomic_DNA"/>
</dbReference>
<dbReference type="Gene3D" id="3.90.1280.10">
    <property type="entry name" value="HSP33 redox switch-like"/>
    <property type="match status" value="1"/>
</dbReference>
<dbReference type="InterPro" id="IPR016154">
    <property type="entry name" value="Heat_shock_Hsp33_C"/>
</dbReference>
<evidence type="ECO:0000256" key="4">
    <source>
        <dbReference type="ARBA" id="ARBA00023186"/>
    </source>
</evidence>
<dbReference type="NCBIfam" id="NF001033">
    <property type="entry name" value="PRK00114.1"/>
    <property type="match status" value="1"/>
</dbReference>
<dbReference type="PANTHER" id="PTHR30111">
    <property type="entry name" value="33 KDA CHAPERONIN"/>
    <property type="match status" value="1"/>
</dbReference>
<reference evidence="6 7" key="1">
    <citation type="journal article" date="2024" name="Chem. Sci.">
        <title>Discovery of megapolipeptins by genome mining of a Burkholderiales bacteria collection.</title>
        <authorList>
            <person name="Paulo B.S."/>
            <person name="Recchia M.J.J."/>
            <person name="Lee S."/>
            <person name="Fergusson C.H."/>
            <person name="Romanowski S.B."/>
            <person name="Hernandez A."/>
            <person name="Krull N."/>
            <person name="Liu D.Y."/>
            <person name="Cavanagh H."/>
            <person name="Bos A."/>
            <person name="Gray C.A."/>
            <person name="Murphy B.T."/>
            <person name="Linington R.G."/>
            <person name="Eustaquio A.S."/>
        </authorList>
    </citation>
    <scope>NUCLEOTIDE SEQUENCE [LARGE SCALE GENOMIC DNA]</scope>
    <source>
        <strain evidence="6 7">RL21-008-BIB-A</strain>
    </source>
</reference>
<keyword evidence="1" id="KW-0963">Cytoplasm</keyword>
<dbReference type="Proteomes" id="UP001629246">
    <property type="component" value="Unassembled WGS sequence"/>
</dbReference>
<dbReference type="SUPFAM" id="SSF64397">
    <property type="entry name" value="Hsp33 domain"/>
    <property type="match status" value="1"/>
</dbReference>
<dbReference type="Pfam" id="PF01430">
    <property type="entry name" value="HSP33"/>
    <property type="match status" value="1"/>
</dbReference>
<accession>A0ABW9A3T8</accession>
<evidence type="ECO:0000313" key="6">
    <source>
        <dbReference type="EMBL" id="MFL9922692.1"/>
    </source>
</evidence>
<comment type="caution">
    <text evidence="6">The sequence shown here is derived from an EMBL/GenBank/DDBJ whole genome shotgun (WGS) entry which is preliminary data.</text>
</comment>
<dbReference type="InterPro" id="IPR016153">
    <property type="entry name" value="Heat_shock_Hsp33_N"/>
</dbReference>
<protein>
    <submittedName>
        <fullName evidence="6">Hsp33 family molecular chaperone HslO</fullName>
    </submittedName>
</protein>
<keyword evidence="2" id="KW-0862">Zinc</keyword>
<dbReference type="RefSeq" id="WP_408153629.1">
    <property type="nucleotide sequence ID" value="NZ_JAQQFM010000001.1"/>
</dbReference>
<dbReference type="PIRSF" id="PIRSF005261">
    <property type="entry name" value="Heat_shock_Hsp33"/>
    <property type="match status" value="1"/>
</dbReference>
<evidence type="ECO:0000256" key="1">
    <source>
        <dbReference type="ARBA" id="ARBA00022490"/>
    </source>
</evidence>
<dbReference type="SUPFAM" id="SSF118352">
    <property type="entry name" value="HSP33 redox switch-like"/>
    <property type="match status" value="1"/>
</dbReference>
<evidence type="ECO:0000256" key="2">
    <source>
        <dbReference type="ARBA" id="ARBA00022833"/>
    </source>
</evidence>